<keyword evidence="12" id="KW-0966">Cell projection</keyword>
<feature type="domain" description="PLAT" evidence="17">
    <location>
        <begin position="2274"/>
        <end position="2391"/>
    </location>
</feature>
<keyword evidence="4" id="KW-1003">Cell membrane</keyword>
<keyword evidence="7 15" id="KW-1133">Transmembrane helix</keyword>
<feature type="transmembrane region" description="Helical" evidence="15">
    <location>
        <begin position="2585"/>
        <end position="2611"/>
    </location>
</feature>
<dbReference type="Pfam" id="PF20519">
    <property type="entry name" value="Polycystin_dom"/>
    <property type="match status" value="1"/>
</dbReference>
<feature type="transmembrane region" description="Helical" evidence="15">
    <location>
        <begin position="2977"/>
        <end position="2997"/>
    </location>
</feature>
<dbReference type="InterPro" id="IPR051223">
    <property type="entry name" value="Polycystin"/>
</dbReference>
<evidence type="ECO:0000256" key="9">
    <source>
        <dbReference type="ARBA" id="ARBA00023136"/>
    </source>
</evidence>
<dbReference type="Proteomes" id="UP001159405">
    <property type="component" value="Unassembled WGS sequence"/>
</dbReference>
<comment type="caution">
    <text evidence="13">Lacks conserved residue(s) required for the propagation of feature annotation.</text>
</comment>
<feature type="compositionally biased region" description="Acidic residues" evidence="14">
    <location>
        <begin position="3390"/>
        <end position="3404"/>
    </location>
</feature>
<dbReference type="Gene3D" id="2.60.220.50">
    <property type="match status" value="1"/>
</dbReference>
<proteinExistence type="inferred from homology"/>
<evidence type="ECO:0000259" key="18">
    <source>
        <dbReference type="PROSITE" id="PS50221"/>
    </source>
</evidence>
<evidence type="ECO:0000256" key="12">
    <source>
        <dbReference type="ARBA" id="ARBA00023273"/>
    </source>
</evidence>
<evidence type="ECO:0000256" key="6">
    <source>
        <dbReference type="ARBA" id="ARBA00022729"/>
    </source>
</evidence>
<dbReference type="InterPro" id="IPR046338">
    <property type="entry name" value="GAIN_dom_sf"/>
</dbReference>
<dbReference type="PANTHER" id="PTHR10877">
    <property type="entry name" value="POLYCYSTIN FAMILY MEMBER"/>
    <property type="match status" value="1"/>
</dbReference>
<dbReference type="InterPro" id="IPR013783">
    <property type="entry name" value="Ig-like_fold"/>
</dbReference>
<dbReference type="InterPro" id="IPR000203">
    <property type="entry name" value="GPS"/>
</dbReference>
<dbReference type="SMART" id="SM00303">
    <property type="entry name" value="GPS"/>
    <property type="match status" value="1"/>
</dbReference>
<feature type="transmembrane region" description="Helical" evidence="15">
    <location>
        <begin position="3172"/>
        <end position="3193"/>
    </location>
</feature>
<dbReference type="InterPro" id="IPR014010">
    <property type="entry name" value="REJ_dom"/>
</dbReference>
<evidence type="ECO:0000256" key="10">
    <source>
        <dbReference type="ARBA" id="ARBA00023157"/>
    </source>
</evidence>
<accession>A0ABN8MZH3</accession>
<feature type="domain" description="GAIN-B" evidence="18">
    <location>
        <begin position="2064"/>
        <end position="2214"/>
    </location>
</feature>
<keyword evidence="6" id="KW-0732">Signal</keyword>
<keyword evidence="10" id="KW-1015">Disulfide bond</keyword>
<dbReference type="PROSITE" id="PS50095">
    <property type="entry name" value="PLAT"/>
    <property type="match status" value="1"/>
</dbReference>
<evidence type="ECO:0000259" key="16">
    <source>
        <dbReference type="PROSITE" id="PS50093"/>
    </source>
</evidence>
<feature type="transmembrane region" description="Helical" evidence="15">
    <location>
        <begin position="2478"/>
        <end position="2502"/>
    </location>
</feature>
<feature type="compositionally biased region" description="Acidic residues" evidence="14">
    <location>
        <begin position="3348"/>
        <end position="3364"/>
    </location>
</feature>
<feature type="domain" description="PKD" evidence="16">
    <location>
        <begin position="241"/>
        <end position="290"/>
    </location>
</feature>
<feature type="compositionally biased region" description="Basic and acidic residues" evidence="14">
    <location>
        <begin position="2515"/>
        <end position="2524"/>
    </location>
</feature>
<feature type="transmembrane region" description="Helical" evidence="15">
    <location>
        <begin position="3018"/>
        <end position="3043"/>
    </location>
</feature>
<dbReference type="PRINTS" id="PR01433">
    <property type="entry name" value="POLYCYSTIN2"/>
</dbReference>
<keyword evidence="5 15" id="KW-0812">Transmembrane</keyword>
<dbReference type="Pfam" id="PF01822">
    <property type="entry name" value="WSC"/>
    <property type="match status" value="1"/>
</dbReference>
<evidence type="ECO:0000256" key="15">
    <source>
        <dbReference type="SAM" id="Phobius"/>
    </source>
</evidence>
<feature type="transmembrane region" description="Helical" evidence="15">
    <location>
        <begin position="2230"/>
        <end position="2249"/>
    </location>
</feature>
<evidence type="ECO:0000256" key="7">
    <source>
        <dbReference type="ARBA" id="ARBA00022989"/>
    </source>
</evidence>
<evidence type="ECO:0000256" key="11">
    <source>
        <dbReference type="ARBA" id="ARBA00023180"/>
    </source>
</evidence>
<evidence type="ECO:0000313" key="21">
    <source>
        <dbReference type="Proteomes" id="UP001159405"/>
    </source>
</evidence>
<feature type="non-terminal residue" evidence="20">
    <location>
        <position position="1"/>
    </location>
</feature>
<keyword evidence="11" id="KW-0325">Glycoprotein</keyword>
<feature type="domain" description="PKD" evidence="16">
    <location>
        <begin position="991"/>
        <end position="1041"/>
    </location>
</feature>
<dbReference type="PROSITE" id="PS50093">
    <property type="entry name" value="PKD"/>
    <property type="match status" value="4"/>
</dbReference>
<feature type="domain" description="PKD" evidence="16">
    <location>
        <begin position="618"/>
        <end position="662"/>
    </location>
</feature>
<dbReference type="InterPro" id="IPR046791">
    <property type="entry name" value="Polycystin_dom"/>
</dbReference>
<protein>
    <submittedName>
        <fullName evidence="20">Uncharacterized protein</fullName>
    </submittedName>
</protein>
<feature type="region of interest" description="Disordered" evidence="14">
    <location>
        <begin position="3379"/>
        <end position="3440"/>
    </location>
</feature>
<sequence length="3543" mass="397184">LRFQPSNRGLVMDLQQALFVRYVGFAFKWNSSLSTLNFTVDYSLDGIHWSDYVEDERVKIIRAQKEDQGQCLCRKLFTRFLRIKSINEEDIGDTLEGHVEASLCSTFPSMNHSRLYLGCYLVSDPNIGIFYSGLAGYTEIDETVCIKRCSDLGYSHASIQSGMLCFCGNNVPSVITQNQTECVLPYIPKREKARVFMRYYRIPKHNFTVNKVSFPRNQRQLGEVFTINATLNSEQMGLLKFTINFGDGNELIFCNSPVTYFYKNPGHYKVNMTIEDFTGNRFSFSEDMEIADNLTEVIFQCPEASPVGRMVHCEAKVARGLDVVAVVTVEDKTIASQETAGSRMSQVGEYFPRHLPSTLSMLETLLGNSERTYVLTANKFQEEGYLGVLEFIVLQPGPIRIQIFRENDAENAIQNNSPQNRIHCTDYKILFLEQGACHISSSPCAQVCSDQGLHPIRNYTIVSDIILGQHMSSGYHSVDLSNNFTKIKVLPGDVLAWFSSNQTGKIAMLRNTTETVGHIYEGEVDGGVKDGLLGLQHTLSGLTFALSAYVFPISSSDVSFSLEKIAVHQVLATIKDKFGNEQVRSQEVAYQREITGLTLNLPEFALVGEVSLGLNITNGTNVTYIWDFGDNQKTEIFNKRTVVHNYTFSGPHTVTVIAFNGVTIALSECSRPTILFPIKKLSISPLDPVKVNENVTVVISLAQGSLVDLNVSIGDEPMKLNLTGINVKSNFVVAISHIVSSAGVYKVQASAKNNLSNASALFHIVAQWPVIGFNISFPKEVHPSHKDLAINMSFIHGTNVTYSITSSAKWEFQKAAENFTTVVIPKNNLTAGLVTFVATAFNLVSSTEIDGTIEIQAPITGAKFWLDSPFPGAVEAGTNATFTFYYQTGSSVVIAFQKDIGQQILQVTPSQGSVNVSTTFRTHYYRGVFKAQVNYSNALSHVSLETSVIVQEPVKEIEIIMERIVPFPPGEVDIIVRQQGILATNATVTCSYGDGTESPKLDFTNDFNLSHRYSVAGEYKVVINVSNLVTFESKEVNIEIQGIPTFMFIDAKSSEGASSTFSPPSGNSIPIEFSVLFDVKHDGDPKVLNSSFDFGDGANDLIGEHTYTSLGEFVVTVTLKHRFGELTNTTRIVLQESLSGLAILDDAPNVVNTPTNFTLTWDKLGTRTLIEVDFGDGEKATFSENISTSDPSLLSYSVISSQKYVSFLHTYKELRSYVVTVNGWNEVSSVSLSHRTVTVEKECRYPKPIILGMGKEPWTARDIAKEKEVIIYARIIIECRTSYETAFKWKVYHQSCDHTENASTPVIINTRLSQASLTIPSYSLPSGPVCLFLQAKMKYFVDALDSHTYGYLNVLPGKLKAMILGGNFRTVSSQRKIIIDGSVSQDLDTKGGNLSGVQFSWFCRRHNESFPIGVSNLSQVSFENVSENSVNYGCEGSGPRMLVYTTPVWDVRPGVLKDEETYVVKLVIKKDNRQASFQQTITVVKGVPPQVVVGCIKNCDEKVNTQSQFSASCSCSNCDQEGFTNITYQWDLYIKGNITEEWSAVSDLSSITMTNINMENIALRKNALIKGKNYRLTCIVRNEDGAEGRSDYTFLTNTPPKNGNCSISPTTGKMLKTFFYIECEGWRDEDGYVRYQVYHGYELLLHYNEPTLSPILLPMGNPLNNYTYTLTVRIVDKYHSFGEEEVTVSVTESVISTEELTDVLTSKDGLLTNMLISGNTQGIAQLVRSSSSVLDILAAQEMLNKGSGDLGGDGADNSDSDSGGSGGENLEDSDAKKSRMKMREYMLGALAAVEPESLETAGVLLEAMAVATDNVEELSPSSQSKMLDVLSNAVSTLSAKDNGESSDLIESVGAGVMGNLGNMFGASKYRKERNAKRAMLLQEQTQNADQSQETKQTSLNARNTTKTAMKVFHDVLDALSGDLATGQEPQVIEGERLSALVMKMHVERLSGSSISIVGGSFVLSNMEEILESWDEEDCYILAKGLNSKDNPFIWDSSSSEVESNCLGLQFIDCHGNPIRVTNLSEPIFITIPRQGASEPPKPQNFTIEKGKIKTHKITVQDYSHSIHAMIHPLAVNCTQKFRVFLRQDERPTTEQFDFNWTMDVVPGVLDWKEGFSLSVSNLELGSLPKKSGIFYLGLYVEDEDIPGESEECAELGYTLFSFLSSCNFWDEDEEKWTAHGCEVGPETTFDMTVCRCTHLTNFGGGFFVAPNPIDFDAVFEAFSDLSSNPLVFATVLTIFGLYFVGVIWARWRDIKDLEKVGVTPLLSNDPRDTYAYEITLQTGFKQRRRTTADVFIQLIGSLGDSEPRMLKDPKRPKFGRGEIDQFLLTMPQSLGKIKEIHVWHNNSGKHPAWYLFRVLIRDLQTDAKWWFVCDRWLAVEEDDGTVDRRLYLASKEDLTKFNILFANATRKNLLDGHLWLSVFTRPPKSTFTRVQRLSCCLSLILTTMLANLMFYQVGADDSSSGSQSINIGPFIFSVRQIIIGIQSSFVVLPVNMIIVTIFRKLKPKEVKSKSKRYEEIEETTRPSSSSSIARESSQEVCKVEEESSKKNASSSWRNILSLFKRDDESEEAQNKAKKRFLFPHWCIYIAYMLVILSSLVAGTFCIFYGLMFGKEKSLKWLTSMLVSFFQSILVIQPFKVLLIAAFFALIIKDPNKEEEQEQDNVPDPSLKADEELMTADKPEKDNAERLGLDNKPPTAKKLEAARKLRLKQCEMKAIIKEIITHILVVCVVLIVAYGNHDRRAFNMNNEVKNILVDGGPKHIPFEMLNSKNWFWRWSIDSLIPSLFPSSTWEEYPYVGIMDKGQASNVLGIGRIRQLRIKKDTCHVPEAFSMYIKECNDFYSWAEEERGDFSEGWSHLSIVNQSDEVADNERFTSPWHYQSVMEASSCPYMGKIASYRGGGFIVELAPDNVNATEQLINLEENGWVDRYTRALFTELSIYNVYVNLLCVVTLLYEELPTGGGETFVNIQAIRVYRYIGNFSAALMACEVIFAFLFFRWVLRDGKKLWKERKAFWKNVWNIVDISLTGLCLTSVVLYFMRLVFLDSAINQVRENRSKFVSFQYVVLLNEGVNIAIALAVLLLNLKFLRLLRFNRKISVLSATIKASSIKLGSFMVMFLVIFLAYCFLVFLVFGPVLEDYRTIIRCMVSMMSMVLGNFEFYDLVYVNRFIGPAVFFTFMITFQFIIINVFIGILCECFTDVRADALKQSNDYEILQFMGNRIKAFMGLFVEPPIRPEYSWPKSELEKKVQSIEEKADTTMFFMRNLCAEDVRQIKWFERDSWSAKKSMVMSMVLNADDDIMENDLCDGVEAMNKIVENYSENELCRMLVASRLRRQSSQIGASSSGMSDNEESEDSETEDQNSDEDVMKAKLITVNEYASKSKCEESGSDKEEEEEELMDEIEEDYEKKEEQEEEHRQEAEGHSEVEREGQIQPITSLSTDNYNYTASSRAARLSPSITESQSIGSIETFGSELGGTMNDNFQEERNDFSIKTSTPLPSDMSSIQVAGIPAHHHMHVGIVDNCTSIFVEEAGSYSSSLQFDSEA</sequence>
<feature type="compositionally biased region" description="Basic and acidic residues" evidence="14">
    <location>
        <begin position="3405"/>
        <end position="3429"/>
    </location>
</feature>
<evidence type="ECO:0000259" key="19">
    <source>
        <dbReference type="PROSITE" id="PS51111"/>
    </source>
</evidence>
<comment type="caution">
    <text evidence="20">The sequence shown here is derived from an EMBL/GenBank/DDBJ whole genome shotgun (WGS) entry which is preliminary data.</text>
</comment>
<feature type="transmembrane region" description="Helical" evidence="15">
    <location>
        <begin position="3063"/>
        <end position="3084"/>
    </location>
</feature>
<dbReference type="Pfam" id="PF00801">
    <property type="entry name" value="PKD"/>
    <property type="match status" value="2"/>
</dbReference>
<evidence type="ECO:0000256" key="3">
    <source>
        <dbReference type="ARBA" id="ARBA00007200"/>
    </source>
</evidence>
<dbReference type="InterPro" id="IPR022409">
    <property type="entry name" value="PKD/Chitinase_dom"/>
</dbReference>
<keyword evidence="8" id="KW-0969">Cilium</keyword>
<evidence type="ECO:0000256" key="13">
    <source>
        <dbReference type="PROSITE-ProRule" id="PRU00152"/>
    </source>
</evidence>
<dbReference type="Pfam" id="PF02010">
    <property type="entry name" value="REJ"/>
    <property type="match status" value="1"/>
</dbReference>
<dbReference type="InterPro" id="IPR057244">
    <property type="entry name" value="GAIN_B"/>
</dbReference>
<dbReference type="InterPro" id="IPR003915">
    <property type="entry name" value="PKD_2"/>
</dbReference>
<evidence type="ECO:0000256" key="14">
    <source>
        <dbReference type="SAM" id="MobiDB-lite"/>
    </source>
</evidence>
<feature type="transmembrane region" description="Helical" evidence="15">
    <location>
        <begin position="2631"/>
        <end position="2651"/>
    </location>
</feature>
<dbReference type="SMART" id="SM00089">
    <property type="entry name" value="PKD"/>
    <property type="match status" value="6"/>
</dbReference>
<comment type="subcellular location">
    <subcellularLocation>
        <location evidence="2">Cell membrane</location>
        <topology evidence="2">Multi-pass membrane protein</topology>
    </subcellularLocation>
    <subcellularLocation>
        <location evidence="1">Cell projection</location>
        <location evidence="1">Cilium</location>
    </subcellularLocation>
</comment>
<dbReference type="SUPFAM" id="SSF49299">
    <property type="entry name" value="PKD domain"/>
    <property type="match status" value="5"/>
</dbReference>
<feature type="transmembrane region" description="Helical" evidence="15">
    <location>
        <begin position="3141"/>
        <end position="3160"/>
    </location>
</feature>
<feature type="domain" description="PKD" evidence="16">
    <location>
        <begin position="1074"/>
        <end position="1141"/>
    </location>
</feature>
<keyword evidence="9 15" id="KW-0472">Membrane</keyword>
<dbReference type="Pfam" id="PF08016">
    <property type="entry name" value="PKD_channel"/>
    <property type="match status" value="1"/>
</dbReference>
<keyword evidence="21" id="KW-1185">Reference proteome</keyword>
<dbReference type="InterPro" id="IPR002889">
    <property type="entry name" value="WSC_carb-bd"/>
</dbReference>
<dbReference type="Gene3D" id="2.60.40.10">
    <property type="entry name" value="Immunoglobulins"/>
    <property type="match status" value="2"/>
</dbReference>
<name>A0ABN8MZH3_9CNID</name>
<organism evidence="20 21">
    <name type="scientific">Porites lobata</name>
    <dbReference type="NCBI Taxonomy" id="104759"/>
    <lineage>
        <taxon>Eukaryota</taxon>
        <taxon>Metazoa</taxon>
        <taxon>Cnidaria</taxon>
        <taxon>Anthozoa</taxon>
        <taxon>Hexacorallia</taxon>
        <taxon>Scleractinia</taxon>
        <taxon>Fungiina</taxon>
        <taxon>Poritidae</taxon>
        <taxon>Porites</taxon>
    </lineage>
</organism>
<dbReference type="InterPro" id="IPR013122">
    <property type="entry name" value="PKD1_2_channel"/>
</dbReference>
<dbReference type="EMBL" id="CALNXK010000005">
    <property type="protein sequence ID" value="CAH3036855.1"/>
    <property type="molecule type" value="Genomic_DNA"/>
</dbReference>
<dbReference type="CDD" id="cd00146">
    <property type="entry name" value="PKD"/>
    <property type="match status" value="2"/>
</dbReference>
<dbReference type="PROSITE" id="PS51111">
    <property type="entry name" value="REJ"/>
    <property type="match status" value="1"/>
</dbReference>
<dbReference type="InterPro" id="IPR035986">
    <property type="entry name" value="PKD_dom_sf"/>
</dbReference>
<evidence type="ECO:0000313" key="20">
    <source>
        <dbReference type="EMBL" id="CAH3036855.1"/>
    </source>
</evidence>
<feature type="compositionally biased region" description="Low complexity" evidence="14">
    <location>
        <begin position="2525"/>
        <end position="2540"/>
    </location>
</feature>
<dbReference type="Gene3D" id="2.60.60.20">
    <property type="entry name" value="PLAT/LH2 domain"/>
    <property type="match status" value="1"/>
</dbReference>
<dbReference type="InterPro" id="IPR036392">
    <property type="entry name" value="PLAT/LH2_dom_sf"/>
</dbReference>
<feature type="domain" description="REJ" evidence="19">
    <location>
        <begin position="1243"/>
        <end position="1630"/>
    </location>
</feature>
<evidence type="ECO:0000259" key="17">
    <source>
        <dbReference type="PROSITE" id="PS50095"/>
    </source>
</evidence>
<evidence type="ECO:0000256" key="2">
    <source>
        <dbReference type="ARBA" id="ARBA00004651"/>
    </source>
</evidence>
<dbReference type="SMART" id="SM00308">
    <property type="entry name" value="LH2"/>
    <property type="match status" value="1"/>
</dbReference>
<comment type="similarity">
    <text evidence="3">Belongs to the polycystin family.</text>
</comment>
<dbReference type="InterPro" id="IPR001024">
    <property type="entry name" value="PLAT/LH2_dom"/>
</dbReference>
<evidence type="ECO:0000256" key="5">
    <source>
        <dbReference type="ARBA" id="ARBA00022692"/>
    </source>
</evidence>
<dbReference type="PANTHER" id="PTHR10877:SF150">
    <property type="entry name" value="REJ DOMAIN-CONTAINING PROTEIN"/>
    <property type="match status" value="1"/>
</dbReference>
<feature type="compositionally biased region" description="Basic and acidic residues" evidence="14">
    <location>
        <begin position="3379"/>
        <end position="3389"/>
    </location>
</feature>
<feature type="transmembrane region" description="Helical" evidence="15">
    <location>
        <begin position="3113"/>
        <end position="3135"/>
    </location>
</feature>
<feature type="region of interest" description="Disordered" evidence="14">
    <location>
        <begin position="2515"/>
        <end position="2546"/>
    </location>
</feature>
<feature type="region of interest" description="Disordered" evidence="14">
    <location>
        <begin position="3335"/>
        <end position="3364"/>
    </location>
</feature>
<feature type="compositionally biased region" description="Low complexity" evidence="14">
    <location>
        <begin position="3335"/>
        <end position="3347"/>
    </location>
</feature>
<dbReference type="SUPFAM" id="SSF49723">
    <property type="entry name" value="Lipase/lipooxygenase domain (PLAT/LH2 domain)"/>
    <property type="match status" value="1"/>
</dbReference>
<feature type="transmembrane region" description="Helical" evidence="15">
    <location>
        <begin position="2717"/>
        <end position="2738"/>
    </location>
</feature>
<dbReference type="Pfam" id="PF01825">
    <property type="entry name" value="GPS"/>
    <property type="match status" value="1"/>
</dbReference>
<feature type="region of interest" description="Disordered" evidence="14">
    <location>
        <begin position="1747"/>
        <end position="1777"/>
    </location>
</feature>
<dbReference type="PROSITE" id="PS50221">
    <property type="entry name" value="GAIN_B"/>
    <property type="match status" value="1"/>
</dbReference>
<feature type="transmembrane region" description="Helical" evidence="15">
    <location>
        <begin position="2437"/>
        <end position="2458"/>
    </location>
</feature>
<reference evidence="20 21" key="1">
    <citation type="submission" date="2022-05" db="EMBL/GenBank/DDBJ databases">
        <authorList>
            <consortium name="Genoscope - CEA"/>
            <person name="William W."/>
        </authorList>
    </citation>
    <scope>NUCLEOTIDE SEQUENCE [LARGE SCALE GENOMIC DNA]</scope>
</reference>
<dbReference type="InterPro" id="IPR002859">
    <property type="entry name" value="PKD/REJ-like"/>
</dbReference>
<evidence type="ECO:0000256" key="8">
    <source>
        <dbReference type="ARBA" id="ARBA00023069"/>
    </source>
</evidence>
<gene>
    <name evidence="20" type="ORF">PLOB_00035539</name>
</gene>
<dbReference type="Pfam" id="PF01477">
    <property type="entry name" value="PLAT"/>
    <property type="match status" value="1"/>
</dbReference>
<dbReference type="InterPro" id="IPR000601">
    <property type="entry name" value="PKD_dom"/>
</dbReference>
<evidence type="ECO:0000256" key="4">
    <source>
        <dbReference type="ARBA" id="ARBA00022475"/>
    </source>
</evidence>
<evidence type="ECO:0000256" key="1">
    <source>
        <dbReference type="ARBA" id="ARBA00004138"/>
    </source>
</evidence>